<keyword evidence="3" id="KW-0732">Signal</keyword>
<feature type="transmembrane region" description="Helical" evidence="2">
    <location>
        <begin position="156"/>
        <end position="174"/>
    </location>
</feature>
<dbReference type="EMBL" id="DF820455">
    <property type="protein sequence ID" value="GAK49550.1"/>
    <property type="molecule type" value="Genomic_DNA"/>
</dbReference>
<evidence type="ECO:0000256" key="3">
    <source>
        <dbReference type="SAM" id="SignalP"/>
    </source>
</evidence>
<gene>
    <name evidence="4" type="ORF">U14_00773</name>
</gene>
<dbReference type="AlphaFoldDB" id="A0A0S6VXK5"/>
<keyword evidence="2" id="KW-1133">Transmembrane helix</keyword>
<keyword evidence="2" id="KW-0812">Transmembrane</keyword>
<dbReference type="STRING" id="1499966.U14_00773"/>
<keyword evidence="2" id="KW-0472">Membrane</keyword>
<keyword evidence="1" id="KW-0175">Coiled coil</keyword>
<dbReference type="HOGENOM" id="CLU_789066_0_0_0"/>
<evidence type="ECO:0000313" key="4">
    <source>
        <dbReference type="EMBL" id="GAK49550.1"/>
    </source>
</evidence>
<organism evidence="4">
    <name type="scientific">Candidatus Moduliflexus flocculans</name>
    <dbReference type="NCBI Taxonomy" id="1499966"/>
    <lineage>
        <taxon>Bacteria</taxon>
        <taxon>Candidatus Moduliflexota</taxon>
        <taxon>Candidatus Moduliflexia</taxon>
        <taxon>Candidatus Moduliflexales</taxon>
        <taxon>Candidatus Moduliflexaceae</taxon>
    </lineage>
</organism>
<evidence type="ECO:0000256" key="2">
    <source>
        <dbReference type="SAM" id="Phobius"/>
    </source>
</evidence>
<sequence length="351" mass="37479">MFSTRSLKQTAFIVATAYLSALNASAAFAADSRYSIRPELFAQAGANDASANAEEQQLRKALYEERIRQIEQDISRAKGIRKNIFMISIGTLAAGGTVNLAVNTVNDAIDDIPSTNPEAQSPTDPIEIRIDNCTRYQCTANDADDAKTSMDGIKGIGGWIFLAGAAGLATSLLYTPVIHGKQKQIDALRMELYGTSDSGNTLTPKFLQKNETAAAISDEINALKKGAGRNRTTSDVFTTAAITGILSGFILVGVSNASSDIVDDITVDKSNAEEVNAKNDALDKADGLENIGWGLVGAGALSGVASYVFYHSARGKEKKVNELENSLLQIADHLRILPRSDGVMAMYSVRF</sequence>
<reference evidence="4" key="1">
    <citation type="journal article" date="2015" name="PeerJ">
        <title>First genomic representation of candidate bacterial phylum KSB3 points to enhanced environmental sensing as a trigger of wastewater bulking.</title>
        <authorList>
            <person name="Sekiguchi Y."/>
            <person name="Ohashi A."/>
            <person name="Parks D.H."/>
            <person name="Yamauchi T."/>
            <person name="Tyson G.W."/>
            <person name="Hugenholtz P."/>
        </authorList>
    </citation>
    <scope>NUCLEOTIDE SEQUENCE [LARGE SCALE GENOMIC DNA]</scope>
</reference>
<keyword evidence="5" id="KW-1185">Reference proteome</keyword>
<feature type="coiled-coil region" evidence="1">
    <location>
        <begin position="46"/>
        <end position="80"/>
    </location>
</feature>
<evidence type="ECO:0000313" key="5">
    <source>
        <dbReference type="Proteomes" id="UP000030700"/>
    </source>
</evidence>
<feature type="signal peptide" evidence="3">
    <location>
        <begin position="1"/>
        <end position="29"/>
    </location>
</feature>
<dbReference type="Proteomes" id="UP000030700">
    <property type="component" value="Unassembled WGS sequence"/>
</dbReference>
<name>A0A0S6VXK5_9BACT</name>
<feature type="chain" id="PRO_5006631509" evidence="3">
    <location>
        <begin position="30"/>
        <end position="351"/>
    </location>
</feature>
<proteinExistence type="predicted"/>
<feature type="transmembrane region" description="Helical" evidence="2">
    <location>
        <begin position="236"/>
        <end position="254"/>
    </location>
</feature>
<protein>
    <submittedName>
        <fullName evidence="4">Uncharacterized protein</fullName>
    </submittedName>
</protein>
<feature type="transmembrane region" description="Helical" evidence="2">
    <location>
        <begin position="291"/>
        <end position="310"/>
    </location>
</feature>
<evidence type="ECO:0000256" key="1">
    <source>
        <dbReference type="SAM" id="Coils"/>
    </source>
</evidence>
<accession>A0A0S6VXK5</accession>